<organism evidence="2 3">
    <name type="scientific">Bondarzewia mesenterica</name>
    <dbReference type="NCBI Taxonomy" id="1095465"/>
    <lineage>
        <taxon>Eukaryota</taxon>
        <taxon>Fungi</taxon>
        <taxon>Dikarya</taxon>
        <taxon>Basidiomycota</taxon>
        <taxon>Agaricomycotina</taxon>
        <taxon>Agaricomycetes</taxon>
        <taxon>Russulales</taxon>
        <taxon>Bondarzewiaceae</taxon>
        <taxon>Bondarzewia</taxon>
    </lineage>
</organism>
<accession>A0A4V3XGD7</accession>
<gene>
    <name evidence="2" type="ORF">EW146_g479</name>
</gene>
<evidence type="ECO:0000313" key="3">
    <source>
        <dbReference type="Proteomes" id="UP000310158"/>
    </source>
</evidence>
<reference evidence="2 3" key="1">
    <citation type="submission" date="2019-02" db="EMBL/GenBank/DDBJ databases">
        <title>Genome sequencing of the rare red list fungi Bondarzewia mesenterica.</title>
        <authorList>
            <person name="Buettner E."/>
            <person name="Kellner H."/>
        </authorList>
    </citation>
    <scope>NUCLEOTIDE SEQUENCE [LARGE SCALE GENOMIC DNA]</scope>
    <source>
        <strain evidence="2 3">DSM 108281</strain>
    </source>
</reference>
<sequence>MSTQIMTRKDIFTATELVEGLDMISSELVAAVSSSGLQIDLPLRIMVAGGAVSVLKYKTRETTRDVDFYHPSADVRKILLKLGKSVADAKNWEGAFYWFNEALVNIIEGDPAYSAVFANSMNSKDTVYSSESIVLVPVDINWQLHRKISRVSKYIRLTLGIRIEDMDDALYLLHLFHSSKGRALKKSEFRQMYSESTTARISDAAIAHIADTYRHRYNSVGLNLDEW</sequence>
<keyword evidence="3" id="KW-1185">Reference proteome</keyword>
<dbReference type="InterPro" id="IPR056004">
    <property type="entry name" value="DUF7582"/>
</dbReference>
<proteinExistence type="predicted"/>
<dbReference type="OrthoDB" id="3348320at2759"/>
<name>A0A4V3XGD7_9AGAM</name>
<dbReference type="Pfam" id="PF24483">
    <property type="entry name" value="DUF7582"/>
    <property type="match status" value="1"/>
</dbReference>
<evidence type="ECO:0000313" key="2">
    <source>
        <dbReference type="EMBL" id="THH20983.1"/>
    </source>
</evidence>
<dbReference type="EMBL" id="SGPL01000010">
    <property type="protein sequence ID" value="THH20983.1"/>
    <property type="molecule type" value="Genomic_DNA"/>
</dbReference>
<protein>
    <recommendedName>
        <fullName evidence="1">DUF7582 domain-containing protein</fullName>
    </recommendedName>
</protein>
<dbReference type="AlphaFoldDB" id="A0A4V3XGD7"/>
<feature type="domain" description="DUF7582" evidence="1">
    <location>
        <begin position="112"/>
        <end position="219"/>
    </location>
</feature>
<dbReference type="Proteomes" id="UP000310158">
    <property type="component" value="Unassembled WGS sequence"/>
</dbReference>
<evidence type="ECO:0000259" key="1">
    <source>
        <dbReference type="Pfam" id="PF24483"/>
    </source>
</evidence>
<comment type="caution">
    <text evidence="2">The sequence shown here is derived from an EMBL/GenBank/DDBJ whole genome shotgun (WGS) entry which is preliminary data.</text>
</comment>